<evidence type="ECO:0000313" key="3">
    <source>
        <dbReference type="RefSeq" id="XP_006819386.1"/>
    </source>
</evidence>
<feature type="compositionally biased region" description="Polar residues" evidence="1">
    <location>
        <begin position="41"/>
        <end position="53"/>
    </location>
</feature>
<feature type="region of interest" description="Disordered" evidence="1">
    <location>
        <begin position="21"/>
        <end position="60"/>
    </location>
</feature>
<protein>
    <submittedName>
        <fullName evidence="3">Uncharacterized protein LOC102806868</fullName>
    </submittedName>
</protein>
<name>A0ABM0MH95_SACKO</name>
<dbReference type="RefSeq" id="XP_006819386.1">
    <property type="nucleotide sequence ID" value="XM_006819323.1"/>
</dbReference>
<gene>
    <name evidence="3" type="primary">LOC102806868</name>
</gene>
<evidence type="ECO:0000256" key="1">
    <source>
        <dbReference type="SAM" id="MobiDB-lite"/>
    </source>
</evidence>
<dbReference type="Proteomes" id="UP000694865">
    <property type="component" value="Unplaced"/>
</dbReference>
<dbReference type="PANTHER" id="PTHR47331:SF1">
    <property type="entry name" value="GAG-LIKE PROTEIN"/>
    <property type="match status" value="1"/>
</dbReference>
<dbReference type="PANTHER" id="PTHR47331">
    <property type="entry name" value="PHD-TYPE DOMAIN-CONTAINING PROTEIN"/>
    <property type="match status" value="1"/>
</dbReference>
<evidence type="ECO:0000313" key="2">
    <source>
        <dbReference type="Proteomes" id="UP000694865"/>
    </source>
</evidence>
<organism evidence="2 3">
    <name type="scientific">Saccoglossus kowalevskii</name>
    <name type="common">Acorn worm</name>
    <dbReference type="NCBI Taxonomy" id="10224"/>
    <lineage>
        <taxon>Eukaryota</taxon>
        <taxon>Metazoa</taxon>
        <taxon>Hemichordata</taxon>
        <taxon>Enteropneusta</taxon>
        <taxon>Harrimaniidae</taxon>
        <taxon>Saccoglossus</taxon>
    </lineage>
</organism>
<feature type="region of interest" description="Disordered" evidence="1">
    <location>
        <begin position="422"/>
        <end position="444"/>
    </location>
</feature>
<proteinExistence type="predicted"/>
<reference evidence="3" key="1">
    <citation type="submission" date="2025-08" db="UniProtKB">
        <authorList>
            <consortium name="RefSeq"/>
        </authorList>
    </citation>
    <scope>IDENTIFICATION</scope>
    <source>
        <tissue evidence="3">Testes</tissue>
    </source>
</reference>
<accession>A0ABM0MH95</accession>
<keyword evidence="2" id="KW-1185">Reference proteome</keyword>
<sequence length="444" mass="49984">MSIEVNCCICKRRHHSSLHYHKQDDGQSTLKTPHFEPPTPSVSVNFTHASQKPKSPYSEGPISEFQVKRVLLKTAVIPTSYRERKLQATVLFDEGADRSFITREFAAKLNARVHGTELLILKSFDNPNSTFQDVNKTTVNLNTRYRDTVPLNVLYVREISNGLANDIPADVANLPHLAKLRLAQQVSNATSMNVDILILADRYWDFIGNRIIRGPGPTANAWTLRSTPTGIYIETVGIGDVINQPTTKPTANEQFQQYSENCLQEVDGKFVAQLPWKTNHEPLPTNYEMSKTRTRCIVGQLPSNVLAAYDKVIHDQLSKNYIEPVHVDDVNKGHYLPHRAVKRPESASSPIRIVYDCSAKLGNHFPSLNNCLDTGPPLLNDLTAILLRFQTQSHSSATLRRRSYRSGSPKMINNTAVELTPDTTQSIRPRRQSFVEAQRKPTTH</sequence>
<dbReference type="GeneID" id="102806868"/>